<name>A0A1G5BY08_9BACT</name>
<sequence length="221" mass="24572">MSPRTQNQALPHGRMVCLVLVMLVAAVAIRGMHLTESVPLKQSFEAFPMEIGPWTGETSRFDEKIYEALGVDDSILGTYRTARGDAVQLYIGYYHSQKKGDLIHSPKNCMPGSGWAITHSSLEEVRGTGPGDTFQAIKLFIENGGERHVVLYWFQSRGRIISSEYMQKIYLVVDSIFKRRTDGSFVRLISPVRGGDADAATQQLKAFAHDLAPVLHAYLPS</sequence>
<keyword evidence="3" id="KW-1185">Reference proteome</keyword>
<dbReference type="NCBIfam" id="TIGR02914">
    <property type="entry name" value="EpsI_fam"/>
    <property type="match status" value="1"/>
</dbReference>
<accession>A0A1G5BY08</accession>
<dbReference type="InterPro" id="IPR014263">
    <property type="entry name" value="Methanolan_biosynth_EpsI"/>
</dbReference>
<dbReference type="STRING" id="419481.SAMN05216233_102264"/>
<proteinExistence type="predicted"/>
<gene>
    <name evidence="2" type="ORF">SAMN05216233_102264</name>
</gene>
<organism evidence="2 3">
    <name type="scientific">Desulfoluna spongiiphila</name>
    <dbReference type="NCBI Taxonomy" id="419481"/>
    <lineage>
        <taxon>Bacteria</taxon>
        <taxon>Pseudomonadati</taxon>
        <taxon>Thermodesulfobacteriota</taxon>
        <taxon>Desulfobacteria</taxon>
        <taxon>Desulfobacterales</taxon>
        <taxon>Desulfolunaceae</taxon>
        <taxon>Desulfoluna</taxon>
    </lineage>
</organism>
<dbReference type="RefSeq" id="WP_254781970.1">
    <property type="nucleotide sequence ID" value="NZ_FMUX01000002.1"/>
</dbReference>
<protein>
    <submittedName>
        <fullName evidence="2">EpsI family protein</fullName>
    </submittedName>
</protein>
<reference evidence="2 3" key="1">
    <citation type="submission" date="2016-10" db="EMBL/GenBank/DDBJ databases">
        <authorList>
            <person name="de Groot N.N."/>
        </authorList>
    </citation>
    <scope>NUCLEOTIDE SEQUENCE [LARGE SCALE GENOMIC DNA]</scope>
    <source>
        <strain evidence="2 3">AA1</strain>
    </source>
</reference>
<dbReference type="Pfam" id="PF11984">
    <property type="entry name" value="DUF3485"/>
    <property type="match status" value="1"/>
</dbReference>
<evidence type="ECO:0000313" key="3">
    <source>
        <dbReference type="Proteomes" id="UP000198870"/>
    </source>
</evidence>
<evidence type="ECO:0000313" key="2">
    <source>
        <dbReference type="EMBL" id="SCX95149.1"/>
    </source>
</evidence>
<dbReference type="EMBL" id="FMUX01000002">
    <property type="protein sequence ID" value="SCX95149.1"/>
    <property type="molecule type" value="Genomic_DNA"/>
</dbReference>
<dbReference type="Proteomes" id="UP000198870">
    <property type="component" value="Unassembled WGS sequence"/>
</dbReference>
<evidence type="ECO:0000259" key="1">
    <source>
        <dbReference type="Pfam" id="PF11984"/>
    </source>
</evidence>
<dbReference type="AlphaFoldDB" id="A0A1G5BY08"/>
<feature type="domain" description="Methanolan biosynthesis EpsI" evidence="1">
    <location>
        <begin position="17"/>
        <end position="218"/>
    </location>
</feature>